<evidence type="ECO:0000256" key="12">
    <source>
        <dbReference type="ARBA" id="ARBA00023136"/>
    </source>
</evidence>
<dbReference type="PRINTS" id="PR00463">
    <property type="entry name" value="EP450I"/>
</dbReference>
<evidence type="ECO:0000256" key="9">
    <source>
        <dbReference type="ARBA" id="ARBA00023002"/>
    </source>
</evidence>
<dbReference type="Pfam" id="PF00067">
    <property type="entry name" value="p450"/>
    <property type="match status" value="1"/>
</dbReference>
<name>A0A034VMY8_BACDO</name>
<keyword evidence="6 13" id="KW-0479">Metal-binding</keyword>
<accession>A0A034VMY8</accession>
<dbReference type="PRINTS" id="PR00385">
    <property type="entry name" value="P450"/>
</dbReference>
<evidence type="ECO:0000256" key="11">
    <source>
        <dbReference type="ARBA" id="ARBA00023033"/>
    </source>
</evidence>
<dbReference type="SUPFAM" id="SSF48264">
    <property type="entry name" value="Cytochrome P450"/>
    <property type="match status" value="1"/>
</dbReference>
<dbReference type="EMBL" id="GAKP01014281">
    <property type="protein sequence ID" value="JAC44671.1"/>
    <property type="molecule type" value="Transcribed_RNA"/>
</dbReference>
<dbReference type="InterPro" id="IPR036396">
    <property type="entry name" value="Cyt_P450_sf"/>
</dbReference>
<evidence type="ECO:0000256" key="14">
    <source>
        <dbReference type="RuleBase" id="RU000461"/>
    </source>
</evidence>
<evidence type="ECO:0000256" key="10">
    <source>
        <dbReference type="ARBA" id="ARBA00023004"/>
    </source>
</evidence>
<dbReference type="AlphaFoldDB" id="A0A034VMY8"/>
<comment type="similarity">
    <text evidence="4 14">Belongs to the cytochrome P450 family.</text>
</comment>
<comment type="subcellular location">
    <subcellularLocation>
        <location evidence="3">Endoplasmic reticulum membrane</location>
        <topology evidence="3">Peripheral membrane protein</topology>
    </subcellularLocation>
    <subcellularLocation>
        <location evidence="2">Microsome membrane</location>
        <topology evidence="2">Peripheral membrane protein</topology>
    </subcellularLocation>
</comment>
<dbReference type="FunFam" id="1.10.630.10:FF:000042">
    <property type="entry name" value="Cytochrome P450"/>
    <property type="match status" value="1"/>
</dbReference>
<gene>
    <name evidence="15" type="primary">CP6A9</name>
</gene>
<dbReference type="GO" id="GO:0004497">
    <property type="term" value="F:monooxygenase activity"/>
    <property type="evidence" value="ECO:0007669"/>
    <property type="project" value="UniProtKB-KW"/>
</dbReference>
<dbReference type="InterPro" id="IPR002401">
    <property type="entry name" value="Cyt_P450_E_grp-I"/>
</dbReference>
<proteinExistence type="inferred from homology"/>
<dbReference type="GO" id="GO:0016705">
    <property type="term" value="F:oxidoreductase activity, acting on paired donors, with incorporation or reduction of molecular oxygen"/>
    <property type="evidence" value="ECO:0007669"/>
    <property type="project" value="InterPro"/>
</dbReference>
<keyword evidence="7" id="KW-0256">Endoplasmic reticulum</keyword>
<dbReference type="PROSITE" id="PS00086">
    <property type="entry name" value="CYTOCHROME_P450"/>
    <property type="match status" value="1"/>
</dbReference>
<organism evidence="15">
    <name type="scientific">Bactrocera dorsalis</name>
    <name type="common">Oriental fruit fly</name>
    <name type="synonym">Dacus dorsalis</name>
    <dbReference type="NCBI Taxonomy" id="27457"/>
    <lineage>
        <taxon>Eukaryota</taxon>
        <taxon>Metazoa</taxon>
        <taxon>Ecdysozoa</taxon>
        <taxon>Arthropoda</taxon>
        <taxon>Hexapoda</taxon>
        <taxon>Insecta</taxon>
        <taxon>Pterygota</taxon>
        <taxon>Neoptera</taxon>
        <taxon>Endopterygota</taxon>
        <taxon>Diptera</taxon>
        <taxon>Brachycera</taxon>
        <taxon>Muscomorpha</taxon>
        <taxon>Tephritoidea</taxon>
        <taxon>Tephritidae</taxon>
        <taxon>Bactrocera</taxon>
        <taxon>Bactrocera</taxon>
    </lineage>
</organism>
<keyword evidence="8" id="KW-0492">Microsome</keyword>
<protein>
    <submittedName>
        <fullName evidence="15">Cytochrome P450 6a9</fullName>
    </submittedName>
</protein>
<evidence type="ECO:0000256" key="3">
    <source>
        <dbReference type="ARBA" id="ARBA00004406"/>
    </source>
</evidence>
<sequence length="518" mass="60040">MSMTAILLILILALFVALCIFMHRRLNYWRKLGVAHDKPNWLLGNLAGIHHTVSYADISRNIYLKYKGTGPFCGFYFFLRPAVVLLDVDLIKNVLITDFANFADRGMFNNERDDPLTGHLFLLDGHKWRSLRGKLSPTFSSGKMKFMFPTIVEVTHNLVEVLGEQLREEKVVELKEILARYTTDIIGKVAFGIACNSLRDPDAEFRVMGRRSFSEERHGPLVSGFLHSFPNLARRLRMRSINDDISDFFMRIVRETVEYREKNNIKCNDFMSILIDLRNDKKLRGENGEEKCLSMAEMAAQTFVFFIAAFETSSTTMSFALYELALQPELQERLRREVQVTFAKHNNEFTYECLQAMRYMDQVVAETLRKYTVVPHLNRQALSDYQVPGHPNYVIKKGMSIIVPSVGIHYDPDIYPNPDHWDPERFTPEKRQQRETVEWLPFGEGPRNCIGQRFGHMQIRIGLAHLLQKYRFSICNKTEIPLKMNVKSFLVNTLNGIYLRVEELEAMIQKPTRCSGIV</sequence>
<keyword evidence="11 14" id="KW-0503">Monooxygenase</keyword>
<evidence type="ECO:0000256" key="1">
    <source>
        <dbReference type="ARBA" id="ARBA00001971"/>
    </source>
</evidence>
<feature type="binding site" description="axial binding residue" evidence="13">
    <location>
        <position position="449"/>
    </location>
    <ligand>
        <name>heme</name>
        <dbReference type="ChEBI" id="CHEBI:30413"/>
    </ligand>
    <ligandPart>
        <name>Fe</name>
        <dbReference type="ChEBI" id="CHEBI:18248"/>
    </ligandPart>
</feature>
<dbReference type="GO" id="GO:0020037">
    <property type="term" value="F:heme binding"/>
    <property type="evidence" value="ECO:0007669"/>
    <property type="project" value="InterPro"/>
</dbReference>
<dbReference type="InterPro" id="IPR017972">
    <property type="entry name" value="Cyt_P450_CS"/>
</dbReference>
<keyword evidence="10 13" id="KW-0408">Iron</keyword>
<evidence type="ECO:0000256" key="2">
    <source>
        <dbReference type="ARBA" id="ARBA00004174"/>
    </source>
</evidence>
<dbReference type="PANTHER" id="PTHR24292:SF100">
    <property type="entry name" value="CYTOCHROME P450 6A16, ISOFORM B-RELATED"/>
    <property type="match status" value="1"/>
</dbReference>
<keyword evidence="9 14" id="KW-0560">Oxidoreductase</keyword>
<evidence type="ECO:0000256" key="6">
    <source>
        <dbReference type="ARBA" id="ARBA00022723"/>
    </source>
</evidence>
<evidence type="ECO:0000313" key="15">
    <source>
        <dbReference type="EMBL" id="JAC44671.1"/>
    </source>
</evidence>
<reference evidence="15" key="1">
    <citation type="journal article" date="2014" name="BMC Genomics">
        <title>Characterizing the developmental transcriptome of the oriental fruit fly, Bactrocera dorsalis (Diptera: Tephritidae) through comparative genomic analysis with Drosophila melanogaster utilizing modENCODE datasets.</title>
        <authorList>
            <person name="Geib S.M."/>
            <person name="Calla B."/>
            <person name="Hall B."/>
            <person name="Hou S."/>
            <person name="Manoukis N.C."/>
        </authorList>
    </citation>
    <scope>NUCLEOTIDE SEQUENCE</scope>
    <source>
        <strain evidence="15">Punador</strain>
    </source>
</reference>
<dbReference type="OrthoDB" id="2789670at2759"/>
<dbReference type="GO" id="GO:0005506">
    <property type="term" value="F:iron ion binding"/>
    <property type="evidence" value="ECO:0007669"/>
    <property type="project" value="InterPro"/>
</dbReference>
<evidence type="ECO:0000256" key="8">
    <source>
        <dbReference type="ARBA" id="ARBA00022848"/>
    </source>
</evidence>
<dbReference type="PANTHER" id="PTHR24292">
    <property type="entry name" value="CYTOCHROME P450"/>
    <property type="match status" value="1"/>
</dbReference>
<comment type="cofactor">
    <cofactor evidence="1 13">
        <name>heme</name>
        <dbReference type="ChEBI" id="CHEBI:30413"/>
    </cofactor>
</comment>
<dbReference type="InterPro" id="IPR050476">
    <property type="entry name" value="Insect_CytP450_Detox"/>
</dbReference>
<keyword evidence="12" id="KW-0472">Membrane</keyword>
<evidence type="ECO:0000256" key="7">
    <source>
        <dbReference type="ARBA" id="ARBA00022824"/>
    </source>
</evidence>
<dbReference type="Gene3D" id="1.10.630.10">
    <property type="entry name" value="Cytochrome P450"/>
    <property type="match status" value="1"/>
</dbReference>
<keyword evidence="5 13" id="KW-0349">Heme</keyword>
<evidence type="ECO:0000256" key="13">
    <source>
        <dbReference type="PIRSR" id="PIRSR602401-1"/>
    </source>
</evidence>
<dbReference type="CDD" id="cd11056">
    <property type="entry name" value="CYP6-like"/>
    <property type="match status" value="1"/>
</dbReference>
<dbReference type="GO" id="GO:0005789">
    <property type="term" value="C:endoplasmic reticulum membrane"/>
    <property type="evidence" value="ECO:0007669"/>
    <property type="project" value="UniProtKB-SubCell"/>
</dbReference>
<evidence type="ECO:0000256" key="5">
    <source>
        <dbReference type="ARBA" id="ARBA00022617"/>
    </source>
</evidence>
<evidence type="ECO:0000256" key="4">
    <source>
        <dbReference type="ARBA" id="ARBA00010617"/>
    </source>
</evidence>
<dbReference type="InterPro" id="IPR001128">
    <property type="entry name" value="Cyt_P450"/>
</dbReference>